<gene>
    <name evidence="2" type="ORF">GCK72_006885</name>
</gene>
<comment type="caution">
    <text evidence="2">The sequence shown here is derived from an EMBL/GenBank/DDBJ whole genome shotgun (WGS) entry which is preliminary data.</text>
</comment>
<proteinExistence type="predicted"/>
<dbReference type="KEGG" id="crq:GCK72_006885"/>
<protein>
    <submittedName>
        <fullName evidence="2">Uncharacterized protein</fullName>
    </submittedName>
</protein>
<accession>A0A6A5HK05</accession>
<evidence type="ECO:0000313" key="3">
    <source>
        <dbReference type="Proteomes" id="UP000483820"/>
    </source>
</evidence>
<dbReference type="GeneID" id="78774270"/>
<organism evidence="2 3">
    <name type="scientific">Caenorhabditis remanei</name>
    <name type="common">Caenorhabditis vulgaris</name>
    <dbReference type="NCBI Taxonomy" id="31234"/>
    <lineage>
        <taxon>Eukaryota</taxon>
        <taxon>Metazoa</taxon>
        <taxon>Ecdysozoa</taxon>
        <taxon>Nematoda</taxon>
        <taxon>Chromadorea</taxon>
        <taxon>Rhabditida</taxon>
        <taxon>Rhabditina</taxon>
        <taxon>Rhabditomorpha</taxon>
        <taxon>Rhabditoidea</taxon>
        <taxon>Rhabditidae</taxon>
        <taxon>Peloderinae</taxon>
        <taxon>Caenorhabditis</taxon>
    </lineage>
</organism>
<dbReference type="RefSeq" id="XP_053590063.1">
    <property type="nucleotide sequence ID" value="XM_053725869.1"/>
</dbReference>
<evidence type="ECO:0000256" key="1">
    <source>
        <dbReference type="SAM" id="MobiDB-lite"/>
    </source>
</evidence>
<feature type="region of interest" description="Disordered" evidence="1">
    <location>
        <begin position="1"/>
        <end position="23"/>
    </location>
</feature>
<dbReference type="Proteomes" id="UP000483820">
    <property type="component" value="Chromosome II"/>
</dbReference>
<dbReference type="AlphaFoldDB" id="A0A6A5HK05"/>
<dbReference type="CTD" id="78774270"/>
<evidence type="ECO:0000313" key="2">
    <source>
        <dbReference type="EMBL" id="KAF1766927.1"/>
    </source>
</evidence>
<name>A0A6A5HK05_CAERE</name>
<feature type="region of interest" description="Disordered" evidence="1">
    <location>
        <begin position="40"/>
        <end position="73"/>
    </location>
</feature>
<dbReference type="EMBL" id="WUAV01000002">
    <property type="protein sequence ID" value="KAF1766927.1"/>
    <property type="molecule type" value="Genomic_DNA"/>
</dbReference>
<reference evidence="2 3" key="1">
    <citation type="submission" date="2019-12" db="EMBL/GenBank/DDBJ databases">
        <title>Chromosome-level assembly of the Caenorhabditis remanei genome.</title>
        <authorList>
            <person name="Teterina A.A."/>
            <person name="Willis J.H."/>
            <person name="Phillips P.C."/>
        </authorList>
    </citation>
    <scope>NUCLEOTIDE SEQUENCE [LARGE SCALE GENOMIC DNA]</scope>
    <source>
        <strain evidence="2 3">PX506</strain>
        <tissue evidence="2">Whole organism</tissue>
    </source>
</reference>
<sequence length="98" mass="10974">MTDDTDDEKKQKKPARNVMEGKVGDRFLMARRYSRDHVEAIGLPLGTPRGKPVSIPPRAPGPPAPHGATGPYDHLVEYVRPDFRKVDKHEPALKPRDP</sequence>
<feature type="compositionally biased region" description="Pro residues" evidence="1">
    <location>
        <begin position="54"/>
        <end position="65"/>
    </location>
</feature>